<dbReference type="Pfam" id="PF17048">
    <property type="entry name" value="Ceramidse_alk_C"/>
    <property type="match status" value="1"/>
</dbReference>
<dbReference type="GO" id="GO:0046514">
    <property type="term" value="P:ceramide catabolic process"/>
    <property type="evidence" value="ECO:0007669"/>
    <property type="project" value="InterPro"/>
</dbReference>
<dbReference type="EC" id="3.5.1.23" evidence="5"/>
<dbReference type="Gene3D" id="2.60.40.2300">
    <property type="entry name" value="Neutral/alkaline non-lysosomal ceramidase, C-terminal domain"/>
    <property type="match status" value="1"/>
</dbReference>
<protein>
    <recommendedName>
        <fullName evidence="5">Neutral ceramidase</fullName>
        <ecNumber evidence="5">3.5.1.23</ecNumber>
    </recommendedName>
</protein>
<evidence type="ECO:0000313" key="9">
    <source>
        <dbReference type="EMBL" id="EKD02022.1"/>
    </source>
</evidence>
<feature type="binding site" evidence="4">
    <location>
        <position position="107"/>
    </location>
    <ligand>
        <name>Zn(2+)</name>
        <dbReference type="ChEBI" id="CHEBI:29105"/>
    </ligand>
</feature>
<keyword evidence="4" id="KW-0479">Metal-binding</keyword>
<dbReference type="GO" id="GO:0046512">
    <property type="term" value="P:sphingosine biosynthetic process"/>
    <property type="evidence" value="ECO:0007669"/>
    <property type="project" value="TreeGrafter"/>
</dbReference>
<feature type="domain" description="Neutral/alkaline non-lysosomal ceramidase N-terminal" evidence="7">
    <location>
        <begin position="24"/>
        <end position="528"/>
    </location>
</feature>
<proteinExistence type="inferred from homology"/>
<dbReference type="OrthoDB" id="191371at2759"/>
<evidence type="ECO:0000259" key="8">
    <source>
        <dbReference type="Pfam" id="PF17048"/>
    </source>
</evidence>
<comment type="caution">
    <text evidence="9">The sequence shown here is derived from an EMBL/GenBank/DDBJ whole genome shotgun (WGS) entry which is preliminary data.</text>
</comment>
<dbReference type="PANTHER" id="PTHR12670">
    <property type="entry name" value="CERAMIDASE"/>
    <property type="match status" value="1"/>
</dbReference>
<keyword evidence="5" id="KW-0443">Lipid metabolism</keyword>
<dbReference type="HOGENOM" id="CLU_011300_0_1_1"/>
<dbReference type="EMBL" id="AMBO01000302">
    <property type="protein sequence ID" value="EKD02022.1"/>
    <property type="molecule type" value="Genomic_DNA"/>
</dbReference>
<dbReference type="PANTHER" id="PTHR12670:SF20">
    <property type="entry name" value="NEUTRAL CERAMIDASE"/>
    <property type="match status" value="1"/>
</dbReference>
<reference evidence="9 10" key="1">
    <citation type="journal article" date="2012" name="Eukaryot. Cell">
        <title>Genome sequence of the Trichosporon asahii environmental strain CBS 8904.</title>
        <authorList>
            <person name="Yang R.Y."/>
            <person name="Li H.T."/>
            <person name="Zhu H."/>
            <person name="Zhou G.P."/>
            <person name="Wang M."/>
            <person name="Wang L."/>
        </authorList>
    </citation>
    <scope>NUCLEOTIDE SEQUENCE [LARGE SCALE GENOMIC DNA]</scope>
    <source>
        <strain evidence="9 10">CBS 8904</strain>
    </source>
</reference>
<sequence length="695" mass="75538">MRRLLSLLFLLLAPLLALAAGDTYLLGVGRGDITGTAVEKGTGLKQRLYSRVFIMGSTTNPDDRLVYVILDTGMGDTAVRRGIVEALSGDGELKMYKEKHVAIIGTHSHSGPGGYSNYLLHQASVLGFHRENYQAIVDGTMKAIRDAHQSLSEGTLTLGTAHVKDANINRSLWAYLQNPKEERDKYTDQGDSTDTLMTLLRLTKKDGTHIGALNWYATHGTSAHNNNTLVTGDNKGVAAWLMEQERGNNFVAGFSQANVGDVSPNTLGQWCEDGSNQQCNLEKGTCADGTVVKCQARGPVFTAKDNGLSSCYEIGRRQYATAAEIMNSLDSNGTPISGPVRSFHLMQDMRYFSFPHPNTGAIVETCPSALGFSFGAGTADGPGISDFQQSATNGKPRNPFWSLVSLILKTPSERQKKCQGAKPILVDIGEMDFPYAWGPNHVDVQLMRIGQLIMIIAPAEATTMAGRRWRNAIAEAAGPVLGVQPVVVLAGPSNGYTSYVVTEEEYSVQRYEGASTLFGPHTLNAHINLTVSRVGYLREGSSDPDPGPAPPDTRAHAMTLLTKVVYDNPPIGKKFGQVLSQPPATVSMGSLVEARFQGANPRNNFRLEGTYAAVEKKNGDAWQQVRSDRDWHLQYAWKRTNGLTGYSEVTISWQTGNDDHTEPGTYRLKYYGDSKAPVTGKISAFEGTSNEFVVQ</sequence>
<comment type="similarity">
    <text evidence="1 5">Belongs to the neutral ceramidase family.</text>
</comment>
<dbReference type="InParanoid" id="K1VRB6"/>
<feature type="domain" description="Neutral/alkaline non-lysosomal ceramidase C-terminal" evidence="8">
    <location>
        <begin position="534"/>
        <end position="694"/>
    </location>
</feature>
<comment type="cofactor">
    <cofactor evidence="4">
        <name>Zn(2+)</name>
        <dbReference type="ChEBI" id="CHEBI:29105"/>
    </cofactor>
    <text evidence="4">Binds 1 zinc ion per subunit.</text>
</comment>
<comment type="catalytic activity">
    <reaction evidence="5">
        <text>an N-acylsphing-4-enine + H2O = sphing-4-enine + a fatty acid</text>
        <dbReference type="Rhea" id="RHEA:20856"/>
        <dbReference type="ChEBI" id="CHEBI:15377"/>
        <dbReference type="ChEBI" id="CHEBI:28868"/>
        <dbReference type="ChEBI" id="CHEBI:52639"/>
        <dbReference type="ChEBI" id="CHEBI:57756"/>
        <dbReference type="EC" id="3.5.1.23"/>
    </reaction>
</comment>
<dbReference type="InterPro" id="IPR038445">
    <property type="entry name" value="NCDase_C_sf"/>
</dbReference>
<dbReference type="GO" id="GO:0005576">
    <property type="term" value="C:extracellular region"/>
    <property type="evidence" value="ECO:0007669"/>
    <property type="project" value="TreeGrafter"/>
</dbReference>
<gene>
    <name evidence="9" type="ORF">A1Q2_03722</name>
</gene>
<evidence type="ECO:0000256" key="4">
    <source>
        <dbReference type="PIRSR" id="PIRSR606823-2"/>
    </source>
</evidence>
<keyword evidence="6" id="KW-0732">Signal</keyword>
<dbReference type="eggNOG" id="KOG2232">
    <property type="taxonomic scope" value="Eukaryota"/>
</dbReference>
<dbReference type="InterPro" id="IPR006823">
    <property type="entry name" value="Ceramidase_alk"/>
</dbReference>
<dbReference type="GO" id="GO:0046872">
    <property type="term" value="F:metal ion binding"/>
    <property type="evidence" value="ECO:0007669"/>
    <property type="project" value="UniProtKB-KW"/>
</dbReference>
<keyword evidence="10" id="KW-1185">Reference proteome</keyword>
<dbReference type="FunFam" id="2.60.40.2300:FF:000004">
    <property type="entry name" value="Neutral/alkaline nonlysosomal ceramidase, putative"/>
    <property type="match status" value="1"/>
</dbReference>
<accession>K1VRB6</accession>
<evidence type="ECO:0000259" key="7">
    <source>
        <dbReference type="Pfam" id="PF04734"/>
    </source>
</evidence>
<evidence type="ECO:0000256" key="5">
    <source>
        <dbReference type="RuleBase" id="RU366019"/>
    </source>
</evidence>
<organism evidence="9 10">
    <name type="scientific">Trichosporon asahii var. asahii (strain CBS 8904)</name>
    <name type="common">Yeast</name>
    <dbReference type="NCBI Taxonomy" id="1220162"/>
    <lineage>
        <taxon>Eukaryota</taxon>
        <taxon>Fungi</taxon>
        <taxon>Dikarya</taxon>
        <taxon>Basidiomycota</taxon>
        <taxon>Agaricomycotina</taxon>
        <taxon>Tremellomycetes</taxon>
        <taxon>Trichosporonales</taxon>
        <taxon>Trichosporonaceae</taxon>
        <taxon>Trichosporon</taxon>
    </lineage>
</organism>
<dbReference type="Pfam" id="PF04734">
    <property type="entry name" value="Ceramidase_alk"/>
    <property type="match status" value="1"/>
</dbReference>
<evidence type="ECO:0000256" key="2">
    <source>
        <dbReference type="ARBA" id="ARBA00022801"/>
    </source>
</evidence>
<feature type="binding site" evidence="4">
    <location>
        <position position="460"/>
    </location>
    <ligand>
        <name>Zn(2+)</name>
        <dbReference type="ChEBI" id="CHEBI:29105"/>
    </ligand>
</feature>
<dbReference type="InterPro" id="IPR031331">
    <property type="entry name" value="NEUT/ALK_ceramidase_C"/>
</dbReference>
<feature type="binding site" evidence="4">
    <location>
        <position position="219"/>
    </location>
    <ligand>
        <name>Zn(2+)</name>
        <dbReference type="ChEBI" id="CHEBI:29105"/>
    </ligand>
</feature>
<evidence type="ECO:0000313" key="10">
    <source>
        <dbReference type="Proteomes" id="UP000006757"/>
    </source>
</evidence>
<dbReference type="OMA" id="WTQVRSD"/>
<feature type="chain" id="PRO_5003852043" description="Neutral ceramidase" evidence="6">
    <location>
        <begin position="20"/>
        <end position="695"/>
    </location>
</feature>
<keyword evidence="4" id="KW-0862">Zinc</keyword>
<evidence type="ECO:0000256" key="3">
    <source>
        <dbReference type="PIRSR" id="PIRSR606823-1"/>
    </source>
</evidence>
<evidence type="ECO:0000256" key="1">
    <source>
        <dbReference type="ARBA" id="ARBA00009835"/>
    </source>
</evidence>
<dbReference type="GO" id="GO:0042759">
    <property type="term" value="P:long-chain fatty acid biosynthetic process"/>
    <property type="evidence" value="ECO:0007669"/>
    <property type="project" value="TreeGrafter"/>
</dbReference>
<feature type="binding site" evidence="4">
    <location>
        <position position="499"/>
    </location>
    <ligand>
        <name>Zn(2+)</name>
        <dbReference type="ChEBI" id="CHEBI:29105"/>
    </ligand>
</feature>
<keyword evidence="5" id="KW-0746">Sphingolipid metabolism</keyword>
<name>K1VRB6_TRIAC</name>
<keyword evidence="2 5" id="KW-0378">Hydrolase</keyword>
<evidence type="ECO:0000256" key="6">
    <source>
        <dbReference type="SAM" id="SignalP"/>
    </source>
</evidence>
<dbReference type="GO" id="GO:0016020">
    <property type="term" value="C:membrane"/>
    <property type="evidence" value="ECO:0007669"/>
    <property type="project" value="GOC"/>
</dbReference>
<feature type="active site" description="Nucleophile" evidence="3">
    <location>
        <position position="263"/>
    </location>
</feature>
<dbReference type="InterPro" id="IPR031329">
    <property type="entry name" value="NEUT/ALK_ceramidase_N"/>
</dbReference>
<feature type="signal peptide" evidence="6">
    <location>
        <begin position="1"/>
        <end position="19"/>
    </location>
</feature>
<dbReference type="GO" id="GO:0017040">
    <property type="term" value="F:N-acylsphingosine amidohydrolase activity"/>
    <property type="evidence" value="ECO:0007669"/>
    <property type="project" value="UniProtKB-UniRule"/>
</dbReference>
<dbReference type="Proteomes" id="UP000006757">
    <property type="component" value="Unassembled WGS sequence"/>
</dbReference>
<dbReference type="STRING" id="1220162.K1VRB6"/>
<dbReference type="AlphaFoldDB" id="K1VRB6"/>